<evidence type="ECO:0000313" key="8">
    <source>
        <dbReference type="EMBL" id="RFU43408.1"/>
    </source>
</evidence>
<feature type="transmembrane region" description="Helical" evidence="6">
    <location>
        <begin position="78"/>
        <end position="102"/>
    </location>
</feature>
<sequence>MTAVSATTKPREEAAEREVPVVGVRRFVVQALVAEPRALLRVLAWSVVESAPALFVGQAVARSIGDGFAAHRPWTGTAWLAGLALVWAVAAVGARQVVLAVASIVEPFRDRLLTVAVAGTLRNAARAGRPPGAASVARVNLQVELARDALAALVTVVRSFAFTAVSVVVGLAALEPLVLPWVLPPFLAGLLLFGASLPALARRQRAYLLADERTVAATAEMAGGLRDVAACGAEDRIGRAVRARVDDQAAAGRALARVTALRTVALTVGGWAPVVLLLVAVPWLGRHGVGAALVIGALTYLTQSLVPAFGGLVRGLGVSAVRLGVAVDRVLTTTTDADGRPAPAPAADAAPAAAP</sequence>
<keyword evidence="2 6" id="KW-0812">Transmembrane</keyword>
<feature type="domain" description="ABC transmembrane type-1" evidence="7">
    <location>
        <begin position="43"/>
        <end position="307"/>
    </location>
</feature>
<evidence type="ECO:0000256" key="1">
    <source>
        <dbReference type="ARBA" id="ARBA00004651"/>
    </source>
</evidence>
<feature type="transmembrane region" description="Helical" evidence="6">
    <location>
        <begin position="178"/>
        <end position="200"/>
    </location>
</feature>
<accession>A0A372JVP2</accession>
<gene>
    <name evidence="8" type="ORF">DZF91_01365</name>
</gene>
<keyword evidence="8" id="KW-0067">ATP-binding</keyword>
<comment type="caution">
    <text evidence="8">The sequence shown here is derived from an EMBL/GenBank/DDBJ whole genome shotgun (WGS) entry which is preliminary data.</text>
</comment>
<dbReference type="GO" id="GO:0140359">
    <property type="term" value="F:ABC-type transporter activity"/>
    <property type="evidence" value="ECO:0007669"/>
    <property type="project" value="InterPro"/>
</dbReference>
<feature type="transmembrane region" description="Helical" evidence="6">
    <location>
        <begin position="263"/>
        <end position="285"/>
    </location>
</feature>
<protein>
    <submittedName>
        <fullName evidence="8">ABC transporter ATP-binding protein</fullName>
    </submittedName>
</protein>
<dbReference type="InterPro" id="IPR036640">
    <property type="entry name" value="ABC1_TM_sf"/>
</dbReference>
<evidence type="ECO:0000313" key="9">
    <source>
        <dbReference type="Proteomes" id="UP000261811"/>
    </source>
</evidence>
<dbReference type="PROSITE" id="PS50929">
    <property type="entry name" value="ABC_TM1F"/>
    <property type="match status" value="1"/>
</dbReference>
<keyword evidence="3 6" id="KW-1133">Transmembrane helix</keyword>
<dbReference type="Gene3D" id="1.20.1560.10">
    <property type="entry name" value="ABC transporter type 1, transmembrane domain"/>
    <property type="match status" value="1"/>
</dbReference>
<comment type="subcellular location">
    <subcellularLocation>
        <location evidence="1">Cell membrane</location>
        <topology evidence="1">Multi-pass membrane protein</topology>
    </subcellularLocation>
</comment>
<evidence type="ECO:0000256" key="3">
    <source>
        <dbReference type="ARBA" id="ARBA00022989"/>
    </source>
</evidence>
<evidence type="ECO:0000256" key="2">
    <source>
        <dbReference type="ARBA" id="ARBA00022692"/>
    </source>
</evidence>
<evidence type="ECO:0000256" key="6">
    <source>
        <dbReference type="SAM" id="Phobius"/>
    </source>
</evidence>
<reference evidence="8 9" key="1">
    <citation type="submission" date="2018-08" db="EMBL/GenBank/DDBJ databases">
        <title>Actinomadura jelena sp. nov., a novel Actinomycete isolated from soil in Chad.</title>
        <authorList>
            <person name="Shi L."/>
        </authorList>
    </citation>
    <scope>NUCLEOTIDE SEQUENCE [LARGE SCALE GENOMIC DNA]</scope>
    <source>
        <strain evidence="8 9">NEAU-G17</strain>
    </source>
</reference>
<feature type="compositionally biased region" description="Low complexity" evidence="5">
    <location>
        <begin position="345"/>
        <end position="355"/>
    </location>
</feature>
<feature type="transmembrane region" description="Helical" evidence="6">
    <location>
        <begin position="150"/>
        <end position="172"/>
    </location>
</feature>
<evidence type="ECO:0000259" key="7">
    <source>
        <dbReference type="PROSITE" id="PS50929"/>
    </source>
</evidence>
<dbReference type="EMBL" id="QURH01000023">
    <property type="protein sequence ID" value="RFU43408.1"/>
    <property type="molecule type" value="Genomic_DNA"/>
</dbReference>
<dbReference type="SUPFAM" id="SSF90123">
    <property type="entry name" value="ABC transporter transmembrane region"/>
    <property type="match status" value="1"/>
</dbReference>
<evidence type="ECO:0000256" key="4">
    <source>
        <dbReference type="ARBA" id="ARBA00023136"/>
    </source>
</evidence>
<organism evidence="8 9">
    <name type="scientific">Actinomadura logoneensis</name>
    <dbReference type="NCBI Taxonomy" id="2293572"/>
    <lineage>
        <taxon>Bacteria</taxon>
        <taxon>Bacillati</taxon>
        <taxon>Actinomycetota</taxon>
        <taxon>Actinomycetes</taxon>
        <taxon>Streptosporangiales</taxon>
        <taxon>Thermomonosporaceae</taxon>
        <taxon>Actinomadura</taxon>
    </lineage>
</organism>
<evidence type="ECO:0000256" key="5">
    <source>
        <dbReference type="SAM" id="MobiDB-lite"/>
    </source>
</evidence>
<feature type="non-terminal residue" evidence="8">
    <location>
        <position position="355"/>
    </location>
</feature>
<dbReference type="InterPro" id="IPR011527">
    <property type="entry name" value="ABC1_TM_dom"/>
</dbReference>
<keyword evidence="4 6" id="KW-0472">Membrane</keyword>
<name>A0A372JVP2_9ACTN</name>
<proteinExistence type="predicted"/>
<feature type="region of interest" description="Disordered" evidence="5">
    <location>
        <begin position="336"/>
        <end position="355"/>
    </location>
</feature>
<dbReference type="AlphaFoldDB" id="A0A372JVP2"/>
<keyword evidence="8" id="KW-0547">Nucleotide-binding</keyword>
<dbReference type="GO" id="GO:0005524">
    <property type="term" value="F:ATP binding"/>
    <property type="evidence" value="ECO:0007669"/>
    <property type="project" value="UniProtKB-KW"/>
</dbReference>
<feature type="transmembrane region" description="Helical" evidence="6">
    <location>
        <begin position="291"/>
        <end position="313"/>
    </location>
</feature>
<keyword evidence="9" id="KW-1185">Reference proteome</keyword>
<dbReference type="Proteomes" id="UP000261811">
    <property type="component" value="Unassembled WGS sequence"/>
</dbReference>
<dbReference type="GO" id="GO:0005886">
    <property type="term" value="C:plasma membrane"/>
    <property type="evidence" value="ECO:0007669"/>
    <property type="project" value="UniProtKB-SubCell"/>
</dbReference>